<dbReference type="Pfam" id="PF21278">
    <property type="entry name" value="YlmH_1st"/>
    <property type="match status" value="1"/>
</dbReference>
<dbReference type="CDD" id="cd00165">
    <property type="entry name" value="S4"/>
    <property type="match status" value="1"/>
</dbReference>
<dbReference type="Gene3D" id="3.30.1370.160">
    <property type="match status" value="1"/>
</dbReference>
<dbReference type="OrthoDB" id="9812787at2"/>
<evidence type="ECO:0000259" key="2">
    <source>
        <dbReference type="SMART" id="SM00363"/>
    </source>
</evidence>
<comment type="caution">
    <text evidence="3">The sequence shown here is derived from an EMBL/GenBank/DDBJ whole genome shotgun (WGS) entry which is preliminary data.</text>
</comment>
<name>A0A498D6H1_9BACI</name>
<dbReference type="Pfam" id="PF17774">
    <property type="entry name" value="YlmH_RBD"/>
    <property type="match status" value="1"/>
</dbReference>
<dbReference type="AlphaFoldDB" id="A0A498D6H1"/>
<gene>
    <name evidence="3" type="ORF">D8M04_10350</name>
</gene>
<proteinExistence type="predicted"/>
<dbReference type="Gene3D" id="3.30.70.330">
    <property type="match status" value="1"/>
</dbReference>
<dbReference type="InterPro" id="IPR040591">
    <property type="entry name" value="RqcP2_RBD"/>
</dbReference>
<organism evidence="3 4">
    <name type="scientific">Oceanobacillus piezotolerans</name>
    <dbReference type="NCBI Taxonomy" id="2448030"/>
    <lineage>
        <taxon>Bacteria</taxon>
        <taxon>Bacillati</taxon>
        <taxon>Bacillota</taxon>
        <taxon>Bacilli</taxon>
        <taxon>Bacillales</taxon>
        <taxon>Bacillaceae</taxon>
        <taxon>Oceanobacillus</taxon>
    </lineage>
</organism>
<sequence>MDIYQHFRKDEQPFIDKVLSWKDQVERSFVPKLTDFVDPREQQILDLIIGTNKEDIKLVMNGGNEAAERKRAIIAPFYEEVPIELFQLTLLEATYHDKFISLEHRDVMGAFLSLGIKRQKLGDIYVADGIIQIVTTNDIALYIKTNLNSIKKTSVFFEEKPFSHLKQKDENWVEAEHTVSSLRLDAVMKEMYRISRGDASVFIKKQLVKVNYKVVEDISYTLQVGDMVSLRGKGRCKLKQINGQTKKEKWRIVVASLK</sequence>
<dbReference type="Proteomes" id="UP000270219">
    <property type="component" value="Unassembled WGS sequence"/>
</dbReference>
<dbReference type="PROSITE" id="PS50889">
    <property type="entry name" value="S4"/>
    <property type="match status" value="1"/>
</dbReference>
<accession>A0A498D6H1</accession>
<evidence type="ECO:0000313" key="4">
    <source>
        <dbReference type="Proteomes" id="UP000270219"/>
    </source>
</evidence>
<protein>
    <submittedName>
        <fullName evidence="3">RNA-binding protein</fullName>
    </submittedName>
</protein>
<dbReference type="EMBL" id="RCHR01000003">
    <property type="protein sequence ID" value="RLL45249.1"/>
    <property type="molecule type" value="Genomic_DNA"/>
</dbReference>
<dbReference type="InterPro" id="IPR002942">
    <property type="entry name" value="S4_RNA-bd"/>
</dbReference>
<dbReference type="RefSeq" id="WP_121522836.1">
    <property type="nucleotide sequence ID" value="NZ_RCHR01000003.1"/>
</dbReference>
<dbReference type="InterPro" id="IPR036986">
    <property type="entry name" value="S4_RNA-bd_sf"/>
</dbReference>
<keyword evidence="1" id="KW-0694">RNA-binding</keyword>
<dbReference type="PANTHER" id="PTHR13633">
    <property type="entry name" value="MITOCHONDRIAL TRANSCRIPTION RESCUE FACTOR 1"/>
    <property type="match status" value="1"/>
</dbReference>
<dbReference type="InterPro" id="IPR048443">
    <property type="entry name" value="RqcP2_N"/>
</dbReference>
<dbReference type="Pfam" id="PF01479">
    <property type="entry name" value="S4"/>
    <property type="match status" value="1"/>
</dbReference>
<dbReference type="SMART" id="SM00363">
    <property type="entry name" value="S4"/>
    <property type="match status" value="1"/>
</dbReference>
<dbReference type="SUPFAM" id="SSF55174">
    <property type="entry name" value="Alpha-L RNA-binding motif"/>
    <property type="match status" value="1"/>
</dbReference>
<evidence type="ECO:0000256" key="1">
    <source>
        <dbReference type="PROSITE-ProRule" id="PRU00182"/>
    </source>
</evidence>
<reference evidence="3 4" key="1">
    <citation type="submission" date="2018-10" db="EMBL/GenBank/DDBJ databases">
        <title>Oceanobacillus sp. YLB-02 draft genome.</title>
        <authorList>
            <person name="Yu L."/>
        </authorList>
    </citation>
    <scope>NUCLEOTIDE SEQUENCE [LARGE SCALE GENOMIC DNA]</scope>
    <source>
        <strain evidence="3 4">YLB-02</strain>
    </source>
</reference>
<dbReference type="PANTHER" id="PTHR13633:SF3">
    <property type="entry name" value="MITOCHONDRIAL TRANSCRIPTION RESCUE FACTOR 1"/>
    <property type="match status" value="1"/>
</dbReference>
<keyword evidence="4" id="KW-1185">Reference proteome</keyword>
<dbReference type="GO" id="GO:0003723">
    <property type="term" value="F:RNA binding"/>
    <property type="evidence" value="ECO:0007669"/>
    <property type="project" value="UniProtKB-KW"/>
</dbReference>
<evidence type="ECO:0000313" key="3">
    <source>
        <dbReference type="EMBL" id="RLL45249.1"/>
    </source>
</evidence>
<dbReference type="InterPro" id="IPR012677">
    <property type="entry name" value="Nucleotide-bd_a/b_plait_sf"/>
</dbReference>
<feature type="domain" description="RNA-binding S4" evidence="2">
    <location>
        <begin position="182"/>
        <end position="242"/>
    </location>
</feature>
<dbReference type="Gene3D" id="3.10.290.10">
    <property type="entry name" value="RNA-binding S4 domain"/>
    <property type="match status" value="1"/>
</dbReference>